<reference evidence="9" key="1">
    <citation type="submission" date="2016-10" db="EMBL/GenBank/DDBJ databases">
        <authorList>
            <person name="Varghese N."/>
            <person name="Submissions S."/>
        </authorList>
    </citation>
    <scope>NUCLEOTIDE SEQUENCE [LARGE SCALE GENOMIC DNA]</scope>
    <source>
        <strain evidence="9">LMG 26416</strain>
    </source>
</reference>
<evidence type="ECO:0000256" key="6">
    <source>
        <dbReference type="ARBA" id="ARBA00023136"/>
    </source>
</evidence>
<feature type="transmembrane region" description="Helical" evidence="7">
    <location>
        <begin position="226"/>
        <end position="245"/>
    </location>
</feature>
<organism evidence="8 9">
    <name type="scientific">Paraburkholderia caballeronis</name>
    <dbReference type="NCBI Taxonomy" id="416943"/>
    <lineage>
        <taxon>Bacteria</taxon>
        <taxon>Pseudomonadati</taxon>
        <taxon>Pseudomonadota</taxon>
        <taxon>Betaproteobacteria</taxon>
        <taxon>Burkholderiales</taxon>
        <taxon>Burkholderiaceae</taxon>
        <taxon>Paraburkholderia</taxon>
    </lineage>
</organism>
<feature type="transmembrane region" description="Helical" evidence="7">
    <location>
        <begin position="56"/>
        <end position="75"/>
    </location>
</feature>
<dbReference type="GO" id="GO:0019646">
    <property type="term" value="P:aerobic electron transport chain"/>
    <property type="evidence" value="ECO:0007669"/>
    <property type="project" value="TreeGrafter"/>
</dbReference>
<feature type="transmembrane region" description="Helical" evidence="7">
    <location>
        <begin position="81"/>
        <end position="99"/>
    </location>
</feature>
<feature type="transmembrane region" description="Helical" evidence="7">
    <location>
        <begin position="6"/>
        <end position="35"/>
    </location>
</feature>
<evidence type="ECO:0000313" key="9">
    <source>
        <dbReference type="Proteomes" id="UP000199120"/>
    </source>
</evidence>
<keyword evidence="9" id="KW-1185">Reference proteome</keyword>
<keyword evidence="6 7" id="KW-0472">Membrane</keyword>
<comment type="similarity">
    <text evidence="2">Belongs to the cytochrome ubiquinol oxidase subunit 2 family.</text>
</comment>
<feature type="transmembrane region" description="Helical" evidence="7">
    <location>
        <begin position="111"/>
        <end position="135"/>
    </location>
</feature>
<dbReference type="STRING" id="416943.SAMN05445871_1465"/>
<feature type="transmembrane region" description="Helical" evidence="7">
    <location>
        <begin position="300"/>
        <end position="321"/>
    </location>
</feature>
<dbReference type="GO" id="GO:0016682">
    <property type="term" value="F:oxidoreductase activity, acting on diphenols and related substances as donors, oxygen as acceptor"/>
    <property type="evidence" value="ECO:0007669"/>
    <property type="project" value="TreeGrafter"/>
</dbReference>
<proteinExistence type="inferred from homology"/>
<evidence type="ECO:0000256" key="5">
    <source>
        <dbReference type="ARBA" id="ARBA00022989"/>
    </source>
</evidence>
<gene>
    <name evidence="8" type="ORF">SAMN05192542_105239</name>
</gene>
<evidence type="ECO:0000256" key="3">
    <source>
        <dbReference type="ARBA" id="ARBA00022475"/>
    </source>
</evidence>
<dbReference type="GO" id="GO:0005886">
    <property type="term" value="C:plasma membrane"/>
    <property type="evidence" value="ECO:0007669"/>
    <property type="project" value="UniProtKB-SubCell"/>
</dbReference>
<dbReference type="Pfam" id="PF02322">
    <property type="entry name" value="Cyt_bd_oxida_II"/>
    <property type="match status" value="1"/>
</dbReference>
<name>A0A1H7MYG9_9BURK</name>
<dbReference type="GO" id="GO:0009055">
    <property type="term" value="F:electron transfer activity"/>
    <property type="evidence" value="ECO:0007669"/>
    <property type="project" value="TreeGrafter"/>
</dbReference>
<dbReference type="InterPro" id="IPR003317">
    <property type="entry name" value="Cyt-d_oxidase_su2"/>
</dbReference>
<keyword evidence="5 7" id="KW-1133">Transmembrane helix</keyword>
<dbReference type="Proteomes" id="UP000199120">
    <property type="component" value="Unassembled WGS sequence"/>
</dbReference>
<dbReference type="GO" id="GO:0070069">
    <property type="term" value="C:cytochrome complex"/>
    <property type="evidence" value="ECO:0007669"/>
    <property type="project" value="TreeGrafter"/>
</dbReference>
<comment type="subcellular location">
    <subcellularLocation>
        <location evidence="1">Cell membrane</location>
        <topology evidence="1">Multi-pass membrane protein</topology>
    </subcellularLocation>
</comment>
<dbReference type="EMBL" id="FOAJ01000005">
    <property type="protein sequence ID" value="SEL16121.1"/>
    <property type="molecule type" value="Genomic_DNA"/>
</dbReference>
<accession>A0A1H7MYG9</accession>
<feature type="transmembrane region" description="Helical" evidence="7">
    <location>
        <begin position="155"/>
        <end position="176"/>
    </location>
</feature>
<keyword evidence="3" id="KW-1003">Cell membrane</keyword>
<dbReference type="AlphaFoldDB" id="A0A1H7MYG9"/>
<dbReference type="PANTHER" id="PTHR43141:SF4">
    <property type="entry name" value="CYTOCHROME BD2 SUBUNIT II"/>
    <property type="match status" value="1"/>
</dbReference>
<dbReference type="RefSeq" id="WP_090543543.1">
    <property type="nucleotide sequence ID" value="NZ_FNSR01000001.1"/>
</dbReference>
<feature type="transmembrane region" description="Helical" evidence="7">
    <location>
        <begin position="257"/>
        <end position="280"/>
    </location>
</feature>
<dbReference type="PANTHER" id="PTHR43141">
    <property type="entry name" value="CYTOCHROME BD2 SUBUNIT II"/>
    <property type="match status" value="1"/>
</dbReference>
<evidence type="ECO:0000256" key="1">
    <source>
        <dbReference type="ARBA" id="ARBA00004651"/>
    </source>
</evidence>
<evidence type="ECO:0000256" key="7">
    <source>
        <dbReference type="SAM" id="Phobius"/>
    </source>
</evidence>
<dbReference type="OrthoDB" id="9776710at2"/>
<sequence length="332" mass="36273">MDLTVIWAAIIALGLFIYVALDGFDLGVGIVFPFFPDDRERDRMMHTLAPVWDGNETWLVFGGAALYATFPAAYAIALPALYLPIILMLVCLIVRGVSFEVRGKANRTKNAWSLAFTLGSAGAALFQGIALGAYLQGIPVANGNFAGEPFFWLTPFSLLTGLGLMSTYALLGACWLAMKTDGDLQLRLHQFIGPLTIVLLLFMVAVSVWTPLSDAQIARRWFSAPMFYRLLPVPFAVAAVAVLMFRATRRRHDATPFLLALLLVLLGYVGLLVSVWPYAIPDAVTLWDAAAPLSTQVFTLVGAAIIVPVILVYTAAGYWVFRHKTPADANYH</sequence>
<evidence type="ECO:0000313" key="8">
    <source>
        <dbReference type="EMBL" id="SEL16121.1"/>
    </source>
</evidence>
<dbReference type="NCBIfam" id="TIGR00203">
    <property type="entry name" value="cydB"/>
    <property type="match status" value="1"/>
</dbReference>
<feature type="transmembrane region" description="Helical" evidence="7">
    <location>
        <begin position="188"/>
        <end position="206"/>
    </location>
</feature>
<evidence type="ECO:0000256" key="4">
    <source>
        <dbReference type="ARBA" id="ARBA00022692"/>
    </source>
</evidence>
<evidence type="ECO:0000256" key="2">
    <source>
        <dbReference type="ARBA" id="ARBA00007543"/>
    </source>
</evidence>
<protein>
    <submittedName>
        <fullName evidence="8">Cytochrome bd-I ubiquinol oxidase subunit 2 apoprotein</fullName>
    </submittedName>
</protein>
<keyword evidence="4 7" id="KW-0812">Transmembrane</keyword>